<reference evidence="10" key="1">
    <citation type="submission" date="2016-04" db="EMBL/GenBank/DDBJ databases">
        <title>Cephalotus genome sequencing.</title>
        <authorList>
            <person name="Fukushima K."/>
            <person name="Hasebe M."/>
            <person name="Fang X."/>
        </authorList>
    </citation>
    <scope>NUCLEOTIDE SEQUENCE [LARGE SCALE GENOMIC DNA]</scope>
    <source>
        <strain evidence="10">cv. St1</strain>
    </source>
</reference>
<protein>
    <submittedName>
        <fullName evidence="9">RNase_T domain-containing protein</fullName>
    </submittedName>
</protein>
<dbReference type="InterPro" id="IPR034922">
    <property type="entry name" value="REX1-like_exo"/>
</dbReference>
<dbReference type="SUPFAM" id="SSF53098">
    <property type="entry name" value="Ribonuclease H-like"/>
    <property type="match status" value="1"/>
</dbReference>
<dbReference type="InterPro" id="IPR035979">
    <property type="entry name" value="RBD_domain_sf"/>
</dbReference>
<keyword evidence="5" id="KW-0269">Exonuclease</keyword>
<comment type="caution">
    <text evidence="9">The sequence shown here is derived from an EMBL/GenBank/DDBJ whole genome shotgun (WGS) entry which is preliminary data.</text>
</comment>
<dbReference type="AlphaFoldDB" id="A0A1Q3B7U3"/>
<evidence type="ECO:0000256" key="6">
    <source>
        <dbReference type="ARBA" id="ARBA00023242"/>
    </source>
</evidence>
<evidence type="ECO:0000256" key="4">
    <source>
        <dbReference type="ARBA" id="ARBA00022801"/>
    </source>
</evidence>
<dbReference type="InterPro" id="IPR047021">
    <property type="entry name" value="REXO1/3/4-like"/>
</dbReference>
<dbReference type="Gene3D" id="3.30.420.10">
    <property type="entry name" value="Ribonuclease H-like superfamily/Ribonuclease H"/>
    <property type="match status" value="1"/>
</dbReference>
<dbReference type="GO" id="GO:0004527">
    <property type="term" value="F:exonuclease activity"/>
    <property type="evidence" value="ECO:0007669"/>
    <property type="project" value="UniProtKB-KW"/>
</dbReference>
<dbReference type="EMBL" id="BDDD01000329">
    <property type="protein sequence ID" value="GAV63999.1"/>
    <property type="molecule type" value="Genomic_DNA"/>
</dbReference>
<dbReference type="InParanoid" id="A0A1Q3B7U3"/>
<dbReference type="SUPFAM" id="SSF54928">
    <property type="entry name" value="RNA-binding domain, RBD"/>
    <property type="match status" value="1"/>
</dbReference>
<dbReference type="GO" id="GO:0003676">
    <property type="term" value="F:nucleic acid binding"/>
    <property type="evidence" value="ECO:0007669"/>
    <property type="project" value="InterPro"/>
</dbReference>
<dbReference type="STRING" id="3775.A0A1Q3B7U3"/>
<dbReference type="SMART" id="SM00479">
    <property type="entry name" value="EXOIII"/>
    <property type="match status" value="1"/>
</dbReference>
<evidence type="ECO:0000256" key="5">
    <source>
        <dbReference type="ARBA" id="ARBA00022839"/>
    </source>
</evidence>
<dbReference type="FunCoup" id="A0A1Q3B7U3">
    <property type="interactions" value="1563"/>
</dbReference>
<evidence type="ECO:0000259" key="8">
    <source>
        <dbReference type="SMART" id="SM00479"/>
    </source>
</evidence>
<gene>
    <name evidence="9" type="ORF">CFOL_v3_07517</name>
</gene>
<dbReference type="InterPro" id="IPR012337">
    <property type="entry name" value="RNaseH-like_sf"/>
</dbReference>
<sequence>MDDKFATAEKKVLVDVVKLVQRQGMKGLHGDWKQFLSHFDKKFGASLSDPSRRSNDVLVSFLKSFTKEEDVKLLGKVLQSHLNRNVVEQVTKESLYDGSPEQRLVRLTLEHPLYALDYAFPSHNEGWVVTKLAKKSKVTSMVAVDCEMVHCQDGTEALVRVCVVDHNLQVKLDKLVNPNKKVADYRTEITGVTARDLDGVTFSLRDIQQSMKKLLSPGTILVGHSLNNDLQALKIDHAKVIDTALIFQYSDRPVYRRPSLNTLCKASFQKNSVLGYEVRKKGAPHNCMDDASAAMKLVHARIERGIDTPVSLVQEAVPESEMAKLLIHNIPLNVPNEDLYSLIPGDFTIELKPSTKAQGDKYSAFAIFKDPQQAKQAFENVEGTIEKDSSGRPQKLLVFKLNTGVSAILYLRKMTHDCPVG</sequence>
<organism evidence="9 10">
    <name type="scientific">Cephalotus follicularis</name>
    <name type="common">Albany pitcher plant</name>
    <dbReference type="NCBI Taxonomy" id="3775"/>
    <lineage>
        <taxon>Eukaryota</taxon>
        <taxon>Viridiplantae</taxon>
        <taxon>Streptophyta</taxon>
        <taxon>Embryophyta</taxon>
        <taxon>Tracheophyta</taxon>
        <taxon>Spermatophyta</taxon>
        <taxon>Magnoliopsida</taxon>
        <taxon>eudicotyledons</taxon>
        <taxon>Gunneridae</taxon>
        <taxon>Pentapetalae</taxon>
        <taxon>rosids</taxon>
        <taxon>fabids</taxon>
        <taxon>Oxalidales</taxon>
        <taxon>Cephalotaceae</taxon>
        <taxon>Cephalotus</taxon>
    </lineage>
</organism>
<comment type="similarity">
    <text evidence="2">Belongs to the REXO1/REXO3 family.</text>
</comment>
<dbReference type="PANTHER" id="PTHR12801:SF115">
    <property type="entry name" value="FI18136P1-RELATED"/>
    <property type="match status" value="1"/>
</dbReference>
<keyword evidence="3" id="KW-0540">Nuclease</keyword>
<keyword evidence="4" id="KW-0378">Hydrolase</keyword>
<evidence type="ECO:0000256" key="7">
    <source>
        <dbReference type="ARBA" id="ARBA00053817"/>
    </source>
</evidence>
<comment type="function">
    <text evidence="7">3'-5' exonuclease degrading single-stranded small RNAs.</text>
</comment>
<evidence type="ECO:0000256" key="1">
    <source>
        <dbReference type="ARBA" id="ARBA00004123"/>
    </source>
</evidence>
<dbReference type="PANTHER" id="PTHR12801">
    <property type="entry name" value="RNA EXONUCLEASE REXO1 / RECO3 FAMILY MEMBER-RELATED"/>
    <property type="match status" value="1"/>
</dbReference>
<dbReference type="Pfam" id="PF00929">
    <property type="entry name" value="RNase_T"/>
    <property type="match status" value="1"/>
</dbReference>
<dbReference type="FunFam" id="3.30.420.10:FF:000080">
    <property type="entry name" value="Small RNA degrading nuclease 3"/>
    <property type="match status" value="1"/>
</dbReference>
<accession>A0A1Q3B7U3</accession>
<keyword evidence="10" id="KW-1185">Reference proteome</keyword>
<proteinExistence type="inferred from homology"/>
<comment type="subcellular location">
    <subcellularLocation>
        <location evidence="1">Nucleus</location>
    </subcellularLocation>
</comment>
<keyword evidence="6" id="KW-0539">Nucleus</keyword>
<dbReference type="InterPro" id="IPR013520">
    <property type="entry name" value="Ribonucl_H"/>
</dbReference>
<dbReference type="GO" id="GO:0005634">
    <property type="term" value="C:nucleus"/>
    <property type="evidence" value="ECO:0007669"/>
    <property type="project" value="UniProtKB-SubCell"/>
</dbReference>
<evidence type="ECO:0000256" key="2">
    <source>
        <dbReference type="ARBA" id="ARBA00006357"/>
    </source>
</evidence>
<evidence type="ECO:0000256" key="3">
    <source>
        <dbReference type="ARBA" id="ARBA00022722"/>
    </source>
</evidence>
<feature type="domain" description="Exonuclease" evidence="8">
    <location>
        <begin position="140"/>
        <end position="307"/>
    </location>
</feature>
<evidence type="ECO:0000313" key="9">
    <source>
        <dbReference type="EMBL" id="GAV63999.1"/>
    </source>
</evidence>
<dbReference type="OrthoDB" id="16516at2759"/>
<dbReference type="Proteomes" id="UP000187406">
    <property type="component" value="Unassembled WGS sequence"/>
</dbReference>
<dbReference type="InterPro" id="IPR036397">
    <property type="entry name" value="RNaseH_sf"/>
</dbReference>
<name>A0A1Q3B7U3_CEPFO</name>
<dbReference type="CDD" id="cd06145">
    <property type="entry name" value="REX1_like"/>
    <property type="match status" value="1"/>
</dbReference>
<evidence type="ECO:0000313" key="10">
    <source>
        <dbReference type="Proteomes" id="UP000187406"/>
    </source>
</evidence>